<dbReference type="SUPFAM" id="SSF55816">
    <property type="entry name" value="5'-nucleotidase (syn. UDP-sugar hydrolase), C-terminal domain"/>
    <property type="match status" value="1"/>
</dbReference>
<dbReference type="EMBL" id="JADBEM010000001">
    <property type="protein sequence ID" value="MBE1612788.1"/>
    <property type="molecule type" value="Genomic_DNA"/>
</dbReference>
<dbReference type="Pfam" id="PF02872">
    <property type="entry name" value="5_nucleotid_C"/>
    <property type="match status" value="1"/>
</dbReference>
<keyword evidence="4" id="KW-1185">Reference proteome</keyword>
<dbReference type="Gene3D" id="3.60.21.10">
    <property type="match status" value="1"/>
</dbReference>
<dbReference type="EC" id="3.1.3.5" evidence="3"/>
<sequence>MSRRGTTERRSLRRGPIRRGLALGAATAVGFGLVGLGSASAGTADHAASATDRRTDFTLTILHTNDDESQLLGVDGDTDGDGTIEPDETRAYGGAARYATLWNQLRDQAERGRPPAGGKRGVLAISGGDNYLAGPEFSASTEHGVPFYDALALRRLGLDASGIGNHEFDFGPEVYADFIASMAGPAGTVPFVSANLDVSAEPSLATYADRGIIRSSTVVRERGEKIGVIGLTTPELPTISSPRDVKVSAELAEIANAEAAALTRQGVDKIVLVSHLQDIDNELALVPQLRGVDAVLGAGGGEILANPGVPLVPGDTAERGYPLWASDADGRSVPVATTTGNYKYVGQLVLRFDRAGRLLGADDDRSRPVRVSGAGTDAVAKDLWTRTHVEEPVADHVASLQETVLAQSEVALDGVRDNVRSRETNLGDLLADALVWAGAQRAAEYGVTPPVVGIQNGGGIRNDAVIPAGPVTALDSYDVAPFANFVAVVPEVPRDTLRQLLERGVAASPEAAGAFMQVAGLSFTYDVGRQGQVVDESTGEILTPGDRVRSVVLSDGTVLVQDGQVVDGPAVSLATNDFSARGGDAYPLKGLDFTPVGTTYQGALQDYLTEALSGKVTAVDYPVGGEGRITPVS</sequence>
<dbReference type="PRINTS" id="PR01607">
    <property type="entry name" value="APYRASEFAMLY"/>
</dbReference>
<evidence type="ECO:0000313" key="4">
    <source>
        <dbReference type="Proteomes" id="UP000638648"/>
    </source>
</evidence>
<dbReference type="InterPro" id="IPR029052">
    <property type="entry name" value="Metallo-depent_PP-like"/>
</dbReference>
<dbReference type="AlphaFoldDB" id="A0A927N870"/>
<dbReference type="GO" id="GO:0008253">
    <property type="term" value="F:5'-nucleotidase activity"/>
    <property type="evidence" value="ECO:0007669"/>
    <property type="project" value="UniProtKB-EC"/>
</dbReference>
<dbReference type="GO" id="GO:0009166">
    <property type="term" value="P:nucleotide catabolic process"/>
    <property type="evidence" value="ECO:0007669"/>
    <property type="project" value="InterPro"/>
</dbReference>
<reference evidence="3" key="1">
    <citation type="submission" date="2020-10" db="EMBL/GenBank/DDBJ databases">
        <title>Sequencing the genomes of 1000 actinobacteria strains.</title>
        <authorList>
            <person name="Klenk H.-P."/>
        </authorList>
    </citation>
    <scope>NUCLEOTIDE SEQUENCE</scope>
    <source>
        <strain evidence="3">DSM 45354</strain>
    </source>
</reference>
<evidence type="ECO:0000256" key="1">
    <source>
        <dbReference type="RuleBase" id="RU362119"/>
    </source>
</evidence>
<dbReference type="InterPro" id="IPR006179">
    <property type="entry name" value="5_nucleotidase/apyrase"/>
</dbReference>
<accession>A0A927N870</accession>
<dbReference type="PANTHER" id="PTHR11575">
    <property type="entry name" value="5'-NUCLEOTIDASE-RELATED"/>
    <property type="match status" value="1"/>
</dbReference>
<dbReference type="InterPro" id="IPR036907">
    <property type="entry name" value="5'-Nucleotdase_C_sf"/>
</dbReference>
<feature type="domain" description="5'-Nucleotidase C-terminal" evidence="2">
    <location>
        <begin position="405"/>
        <end position="587"/>
    </location>
</feature>
<dbReference type="RefSeq" id="WP_192755771.1">
    <property type="nucleotide sequence ID" value="NZ_BAABJL010000084.1"/>
</dbReference>
<organism evidence="3 4">
    <name type="scientific">Actinopolymorpha pittospori</name>
    <dbReference type="NCBI Taxonomy" id="648752"/>
    <lineage>
        <taxon>Bacteria</taxon>
        <taxon>Bacillati</taxon>
        <taxon>Actinomycetota</taxon>
        <taxon>Actinomycetes</taxon>
        <taxon>Propionibacteriales</taxon>
        <taxon>Actinopolymorphaceae</taxon>
        <taxon>Actinopolymorpha</taxon>
    </lineage>
</organism>
<dbReference type="GO" id="GO:0008768">
    <property type="term" value="F:UDP-sugar diphosphatase activity"/>
    <property type="evidence" value="ECO:0007669"/>
    <property type="project" value="TreeGrafter"/>
</dbReference>
<proteinExistence type="inferred from homology"/>
<dbReference type="PANTHER" id="PTHR11575:SF24">
    <property type="entry name" value="5'-NUCLEOTIDASE"/>
    <property type="match status" value="1"/>
</dbReference>
<dbReference type="Gene3D" id="3.90.780.10">
    <property type="entry name" value="5'-Nucleotidase, C-terminal domain"/>
    <property type="match status" value="1"/>
</dbReference>
<evidence type="ECO:0000313" key="3">
    <source>
        <dbReference type="EMBL" id="MBE1612788.1"/>
    </source>
</evidence>
<gene>
    <name evidence="3" type="ORF">HEB94_009636</name>
</gene>
<keyword evidence="1" id="KW-0547">Nucleotide-binding</keyword>
<comment type="similarity">
    <text evidence="1">Belongs to the 5'-nucleotidase family.</text>
</comment>
<protein>
    <submittedName>
        <fullName evidence="3">5'-nucleotidase</fullName>
        <ecNumber evidence="3">3.1.3.5</ecNumber>
    </submittedName>
</protein>
<keyword evidence="1 3" id="KW-0378">Hydrolase</keyword>
<dbReference type="InterPro" id="IPR008334">
    <property type="entry name" value="5'-Nucleotdase_C"/>
</dbReference>
<dbReference type="Proteomes" id="UP000638648">
    <property type="component" value="Unassembled WGS sequence"/>
</dbReference>
<dbReference type="GO" id="GO:0000166">
    <property type="term" value="F:nucleotide binding"/>
    <property type="evidence" value="ECO:0007669"/>
    <property type="project" value="UniProtKB-KW"/>
</dbReference>
<evidence type="ECO:0000259" key="2">
    <source>
        <dbReference type="Pfam" id="PF02872"/>
    </source>
</evidence>
<comment type="caution">
    <text evidence="3">The sequence shown here is derived from an EMBL/GenBank/DDBJ whole genome shotgun (WGS) entry which is preliminary data.</text>
</comment>
<dbReference type="GO" id="GO:0030288">
    <property type="term" value="C:outer membrane-bounded periplasmic space"/>
    <property type="evidence" value="ECO:0007669"/>
    <property type="project" value="TreeGrafter"/>
</dbReference>
<dbReference type="SUPFAM" id="SSF56300">
    <property type="entry name" value="Metallo-dependent phosphatases"/>
    <property type="match status" value="1"/>
</dbReference>
<name>A0A927N870_9ACTN</name>